<dbReference type="EMBL" id="JACEFO010001768">
    <property type="protein sequence ID" value="KAF8705764.1"/>
    <property type="molecule type" value="Genomic_DNA"/>
</dbReference>
<evidence type="ECO:0000313" key="3">
    <source>
        <dbReference type="Proteomes" id="UP000636709"/>
    </source>
</evidence>
<accession>A0A835C2A6</accession>
<comment type="caution">
    <text evidence="2">The sequence shown here is derived from an EMBL/GenBank/DDBJ whole genome shotgun (WGS) entry which is preliminary data.</text>
</comment>
<dbReference type="AlphaFoldDB" id="A0A835C2A6"/>
<protein>
    <submittedName>
        <fullName evidence="2">Uncharacterized protein</fullName>
    </submittedName>
</protein>
<organism evidence="2 3">
    <name type="scientific">Digitaria exilis</name>
    <dbReference type="NCBI Taxonomy" id="1010633"/>
    <lineage>
        <taxon>Eukaryota</taxon>
        <taxon>Viridiplantae</taxon>
        <taxon>Streptophyta</taxon>
        <taxon>Embryophyta</taxon>
        <taxon>Tracheophyta</taxon>
        <taxon>Spermatophyta</taxon>
        <taxon>Magnoliopsida</taxon>
        <taxon>Liliopsida</taxon>
        <taxon>Poales</taxon>
        <taxon>Poaceae</taxon>
        <taxon>PACMAD clade</taxon>
        <taxon>Panicoideae</taxon>
        <taxon>Panicodae</taxon>
        <taxon>Paniceae</taxon>
        <taxon>Anthephorinae</taxon>
        <taxon>Digitaria</taxon>
    </lineage>
</organism>
<evidence type="ECO:0000256" key="1">
    <source>
        <dbReference type="SAM" id="MobiDB-lite"/>
    </source>
</evidence>
<evidence type="ECO:0000313" key="2">
    <source>
        <dbReference type="EMBL" id="KAF8705764.1"/>
    </source>
</evidence>
<gene>
    <name evidence="2" type="ORF">HU200_030967</name>
</gene>
<dbReference type="Proteomes" id="UP000636709">
    <property type="component" value="Unassembled WGS sequence"/>
</dbReference>
<reference evidence="2" key="1">
    <citation type="submission" date="2020-07" db="EMBL/GenBank/DDBJ databases">
        <title>Genome sequence and genetic diversity analysis of an under-domesticated orphan crop, white fonio (Digitaria exilis).</title>
        <authorList>
            <person name="Bennetzen J.L."/>
            <person name="Chen S."/>
            <person name="Ma X."/>
            <person name="Wang X."/>
            <person name="Yssel A.E.J."/>
            <person name="Chaluvadi S.R."/>
            <person name="Johnson M."/>
            <person name="Gangashetty P."/>
            <person name="Hamidou F."/>
            <person name="Sanogo M.D."/>
            <person name="Zwaenepoel A."/>
            <person name="Wallace J."/>
            <person name="Van De Peer Y."/>
            <person name="Van Deynze A."/>
        </authorList>
    </citation>
    <scope>NUCLEOTIDE SEQUENCE</scope>
    <source>
        <tissue evidence="2">Leaves</tissue>
    </source>
</reference>
<keyword evidence="3" id="KW-1185">Reference proteome</keyword>
<feature type="region of interest" description="Disordered" evidence="1">
    <location>
        <begin position="1"/>
        <end position="61"/>
    </location>
</feature>
<proteinExistence type="predicted"/>
<name>A0A835C2A6_9POAL</name>
<sequence length="108" mass="11567">MTCTARARPGSCSRRSRGQERARWCRGWRGSRGADYGARRPPAEVAGPQGAPVHGAEAGEDGLEEERDNALHCARSAASSARVPASAARVALRSRSSVDESHRYTYVG</sequence>